<evidence type="ECO:0000256" key="1">
    <source>
        <dbReference type="SAM" id="MobiDB-lite"/>
    </source>
</evidence>
<organism evidence="3 4">
    <name type="scientific">Helobdella robusta</name>
    <name type="common">Californian leech</name>
    <dbReference type="NCBI Taxonomy" id="6412"/>
    <lineage>
        <taxon>Eukaryota</taxon>
        <taxon>Metazoa</taxon>
        <taxon>Spiralia</taxon>
        <taxon>Lophotrochozoa</taxon>
        <taxon>Annelida</taxon>
        <taxon>Clitellata</taxon>
        <taxon>Hirudinea</taxon>
        <taxon>Rhynchobdellida</taxon>
        <taxon>Glossiphoniidae</taxon>
        <taxon>Helobdella</taxon>
    </lineage>
</organism>
<keyword evidence="4" id="KW-1185">Reference proteome</keyword>
<dbReference type="EnsemblMetazoa" id="HelroT167129">
    <property type="protein sequence ID" value="HelroP167129"/>
    <property type="gene ID" value="HelroG167129"/>
</dbReference>
<gene>
    <name evidence="3" type="primary">20201822</name>
    <name evidence="2" type="ORF">HELRODRAFT_167129</name>
</gene>
<dbReference type="AlphaFoldDB" id="T1EZ22"/>
<reference evidence="3" key="3">
    <citation type="submission" date="2015-06" db="UniProtKB">
        <authorList>
            <consortium name="EnsemblMetazoa"/>
        </authorList>
    </citation>
    <scope>IDENTIFICATION</scope>
</reference>
<name>T1EZ22_HELRO</name>
<accession>T1EZ22</accession>
<evidence type="ECO:0000313" key="4">
    <source>
        <dbReference type="Proteomes" id="UP000015101"/>
    </source>
</evidence>
<feature type="compositionally biased region" description="Basic residues" evidence="1">
    <location>
        <begin position="61"/>
        <end position="72"/>
    </location>
</feature>
<dbReference type="RefSeq" id="XP_009010891.1">
    <property type="nucleotide sequence ID" value="XM_009012643.1"/>
</dbReference>
<dbReference type="EMBL" id="AMQM01002680">
    <property type="status" value="NOT_ANNOTATED_CDS"/>
    <property type="molecule type" value="Genomic_DNA"/>
</dbReference>
<dbReference type="InParanoid" id="T1EZ22"/>
<dbReference type="Proteomes" id="UP000015101">
    <property type="component" value="Unassembled WGS sequence"/>
</dbReference>
<reference evidence="2 4" key="2">
    <citation type="journal article" date="2013" name="Nature">
        <title>Insights into bilaterian evolution from three spiralian genomes.</title>
        <authorList>
            <person name="Simakov O."/>
            <person name="Marletaz F."/>
            <person name="Cho S.J."/>
            <person name="Edsinger-Gonzales E."/>
            <person name="Havlak P."/>
            <person name="Hellsten U."/>
            <person name="Kuo D.H."/>
            <person name="Larsson T."/>
            <person name="Lv J."/>
            <person name="Arendt D."/>
            <person name="Savage R."/>
            <person name="Osoegawa K."/>
            <person name="de Jong P."/>
            <person name="Grimwood J."/>
            <person name="Chapman J.A."/>
            <person name="Shapiro H."/>
            <person name="Aerts A."/>
            <person name="Otillar R.P."/>
            <person name="Terry A.Y."/>
            <person name="Boore J.L."/>
            <person name="Grigoriev I.V."/>
            <person name="Lindberg D.R."/>
            <person name="Seaver E.C."/>
            <person name="Weisblat D.A."/>
            <person name="Putnam N.H."/>
            <person name="Rokhsar D.S."/>
        </authorList>
    </citation>
    <scope>NUCLEOTIDE SEQUENCE</scope>
</reference>
<evidence type="ECO:0000313" key="3">
    <source>
        <dbReference type="EnsemblMetazoa" id="HelroP167129"/>
    </source>
</evidence>
<sequence>MKRLLSKQPSKASDTPYSPVSLKFSNRKSGISLHSAESLSLKSDQADYPLGNKKVQSPNHKSPRNAPRRVKSPNRGQMPQSTTMYSMLSTSSLDLQKLSPKFSKKKEENAVAAKLKKAAHNFVEDDDIDSLLKLIEDYKSTSPEVKEVIEKENWTLESRNKELLELFMTKLIHAFPRIESTFQAIVGLNQYIEKGSYDKVSEFINLKVVVKIIEGKRRLSPVHLAVINGL</sequence>
<dbReference type="KEGG" id="hro:HELRODRAFT_167129"/>
<reference evidence="4" key="1">
    <citation type="submission" date="2012-12" db="EMBL/GenBank/DDBJ databases">
        <authorList>
            <person name="Hellsten U."/>
            <person name="Grimwood J."/>
            <person name="Chapman J.A."/>
            <person name="Shapiro H."/>
            <person name="Aerts A."/>
            <person name="Otillar R.P."/>
            <person name="Terry A.Y."/>
            <person name="Boore J.L."/>
            <person name="Simakov O."/>
            <person name="Marletaz F."/>
            <person name="Cho S.-J."/>
            <person name="Edsinger-Gonzales E."/>
            <person name="Havlak P."/>
            <person name="Kuo D.-H."/>
            <person name="Larsson T."/>
            <person name="Lv J."/>
            <person name="Arendt D."/>
            <person name="Savage R."/>
            <person name="Osoegawa K."/>
            <person name="de Jong P."/>
            <person name="Lindberg D.R."/>
            <person name="Seaver E.C."/>
            <person name="Weisblat D.A."/>
            <person name="Putnam N.H."/>
            <person name="Grigoriev I.V."/>
            <person name="Rokhsar D.S."/>
        </authorList>
    </citation>
    <scope>NUCLEOTIDE SEQUENCE</scope>
</reference>
<protein>
    <submittedName>
        <fullName evidence="2 3">Uncharacterized protein</fullName>
    </submittedName>
</protein>
<dbReference type="HOGENOM" id="CLU_1205909_0_0_1"/>
<evidence type="ECO:0000313" key="2">
    <source>
        <dbReference type="EMBL" id="ESO10622.1"/>
    </source>
</evidence>
<dbReference type="CTD" id="20201822"/>
<feature type="compositionally biased region" description="Polar residues" evidence="1">
    <location>
        <begin position="7"/>
        <end position="29"/>
    </location>
</feature>
<dbReference type="EMBL" id="KB095858">
    <property type="protein sequence ID" value="ESO10622.1"/>
    <property type="molecule type" value="Genomic_DNA"/>
</dbReference>
<feature type="region of interest" description="Disordered" evidence="1">
    <location>
        <begin position="1"/>
        <end position="81"/>
    </location>
</feature>
<dbReference type="GeneID" id="20201822"/>
<proteinExistence type="predicted"/>